<dbReference type="InterPro" id="IPR027417">
    <property type="entry name" value="P-loop_NTPase"/>
</dbReference>
<dbReference type="SMART" id="SM00491">
    <property type="entry name" value="HELICc2"/>
    <property type="match status" value="1"/>
</dbReference>
<dbReference type="Pfam" id="PF00270">
    <property type="entry name" value="DEAD"/>
    <property type="match status" value="1"/>
</dbReference>
<dbReference type="Pfam" id="PF13307">
    <property type="entry name" value="Helicase_C_2"/>
    <property type="match status" value="1"/>
</dbReference>
<evidence type="ECO:0000256" key="1">
    <source>
        <dbReference type="ARBA" id="ARBA00022741"/>
    </source>
</evidence>
<evidence type="ECO:0000256" key="3">
    <source>
        <dbReference type="ARBA" id="ARBA00022840"/>
    </source>
</evidence>
<evidence type="ECO:0000313" key="7">
    <source>
        <dbReference type="Proteomes" id="UP000534783"/>
    </source>
</evidence>
<proteinExistence type="inferred from homology"/>
<keyword evidence="1" id="KW-0547">Nucleotide-binding</keyword>
<evidence type="ECO:0000313" key="6">
    <source>
        <dbReference type="EMBL" id="NKE69336.1"/>
    </source>
</evidence>
<reference evidence="6 7" key="1">
    <citation type="journal article" date="2020" name="Nature">
        <title>Bacterial chemolithoautotrophy via manganese oxidation.</title>
        <authorList>
            <person name="Yu H."/>
            <person name="Leadbetter J.R."/>
        </authorList>
    </citation>
    <scope>NUCLEOTIDE SEQUENCE [LARGE SCALE GENOMIC DNA]</scope>
    <source>
        <strain evidence="6 7">Mn-1</strain>
    </source>
</reference>
<dbReference type="PROSITE" id="PS51193">
    <property type="entry name" value="HELICASE_ATP_BIND_2"/>
    <property type="match status" value="1"/>
</dbReference>
<keyword evidence="2" id="KW-0378">Hydrolase</keyword>
<feature type="domain" description="Helicase ATP-binding" evidence="5">
    <location>
        <begin position="1"/>
        <end position="263"/>
    </location>
</feature>
<keyword evidence="3" id="KW-0067">ATP-binding</keyword>
<dbReference type="GO" id="GO:0003678">
    <property type="term" value="F:DNA helicase activity"/>
    <property type="evidence" value="ECO:0007669"/>
    <property type="project" value="TreeGrafter"/>
</dbReference>
<dbReference type="SUPFAM" id="SSF52540">
    <property type="entry name" value="P-loop containing nucleoside triphosphate hydrolases"/>
    <property type="match status" value="1"/>
</dbReference>
<dbReference type="GO" id="GO:0016818">
    <property type="term" value="F:hydrolase activity, acting on acid anhydrides, in phosphorus-containing anhydrides"/>
    <property type="evidence" value="ECO:0007669"/>
    <property type="project" value="InterPro"/>
</dbReference>
<dbReference type="PANTHER" id="PTHR11472">
    <property type="entry name" value="DNA REPAIR DEAD HELICASE RAD3/XP-D SUBFAMILY MEMBER"/>
    <property type="match status" value="1"/>
</dbReference>
<dbReference type="InterPro" id="IPR045028">
    <property type="entry name" value="DinG/Rad3-like"/>
</dbReference>
<dbReference type="Gene3D" id="3.40.50.300">
    <property type="entry name" value="P-loop containing nucleotide triphosphate hydrolases"/>
    <property type="match status" value="2"/>
</dbReference>
<dbReference type="Proteomes" id="UP000534783">
    <property type="component" value="Unassembled WGS sequence"/>
</dbReference>
<dbReference type="GO" id="GO:0006281">
    <property type="term" value="P:DNA repair"/>
    <property type="evidence" value="ECO:0007669"/>
    <property type="project" value="TreeGrafter"/>
</dbReference>
<dbReference type="GO" id="GO:0003676">
    <property type="term" value="F:nucleic acid binding"/>
    <property type="evidence" value="ECO:0007669"/>
    <property type="project" value="InterPro"/>
</dbReference>
<evidence type="ECO:0000256" key="4">
    <source>
        <dbReference type="ARBA" id="ARBA00038058"/>
    </source>
</evidence>
<dbReference type="EMBL" id="VTOW01000001">
    <property type="protein sequence ID" value="NKE69336.1"/>
    <property type="molecule type" value="Genomic_DNA"/>
</dbReference>
<gene>
    <name evidence="6" type="ORF">MNODULE_01030</name>
</gene>
<dbReference type="GO" id="GO:0005524">
    <property type="term" value="F:ATP binding"/>
    <property type="evidence" value="ECO:0007669"/>
    <property type="project" value="UniProtKB-KW"/>
</dbReference>
<organism evidence="6 7">
    <name type="scientific">Candidatus Manganitrophus noduliformans</name>
    <dbReference type="NCBI Taxonomy" id="2606439"/>
    <lineage>
        <taxon>Bacteria</taxon>
        <taxon>Pseudomonadati</taxon>
        <taxon>Nitrospirota</taxon>
        <taxon>Nitrospiria</taxon>
        <taxon>Candidatus Troglogloeales</taxon>
        <taxon>Candidatus Manganitrophaceae</taxon>
        <taxon>Candidatus Manganitrophus</taxon>
    </lineage>
</organism>
<protein>
    <submittedName>
        <fullName evidence="6">ATP-dependent DNA helicase</fullName>
    </submittedName>
</protein>
<evidence type="ECO:0000256" key="2">
    <source>
        <dbReference type="ARBA" id="ARBA00022801"/>
    </source>
</evidence>
<dbReference type="InterPro" id="IPR014013">
    <property type="entry name" value="Helic_SF1/SF2_ATP-bd_DinG/Rad3"/>
</dbReference>
<comment type="similarity">
    <text evidence="4">Belongs to the helicase family. DinG subfamily.</text>
</comment>
<accession>A0A7X6I9F1</accession>
<dbReference type="InterPro" id="IPR011545">
    <property type="entry name" value="DEAD/DEAH_box_helicase_dom"/>
</dbReference>
<dbReference type="AlphaFoldDB" id="A0A7X6I9F1"/>
<keyword evidence="7" id="KW-1185">Reference proteome</keyword>
<comment type="caution">
    <text evidence="6">The sequence shown here is derived from an EMBL/GenBank/DDBJ whole genome shotgun (WGS) entry which is preliminary data.</text>
</comment>
<keyword evidence="6" id="KW-0347">Helicase</keyword>
<sequence length="631" mass="70428">MQMASAVADALERQSTLLVEAPTGTGKTWAYLIPAALSGKRVVISTGTKTLQDQLYQKDLPLLAQSLPRRFTYSMMKGKGNYLCLYRFGQFLEQPTFPGLEVGSDFEQLHRWSMETATGDRAELSALPEGSPLWPEVSVKGEACLGSGCPDYDRCYITRMKQSAAASDLIVVNHHLFFADLALKDFSFGEVLPRYDAVIFDEAHLLEEVATQYFGVSISSYRVEDFLRDTEREVRFSQPQEKGYLDQCARILAKSNRFFQFFRRGEERYRLTRAFFSREAVTAGHDLLQSLDLLRQQIHAAQVKSNGFSHLAERIELFSADLQLFLTADASTPFVFWGESRRLGVFLHASPLDISALLRQKLFEQEIPIVLTSATLSSGMQSRGVLQYAPTATGAFDFVKERLGIEQADEAVLPSPFDYEKQALLYLPSHLPSPTSPPFVPAIAEEIVRILAASGGRAFLLFTSWKNLEEVYRLIAPRVPYLLLKQGDQPKHALIETFRSEVSSVLLGTTSFWQGVDVQGEALSCVIIDKLPFASPSDPLIAARIESLTDQGKDPFMTFQLPSAILSLRQGIGRLIRNREDRGLLAILDHRVTRKEYGRHFLASLPPSPRTDRLEAVQRFFSAGASAGASG</sequence>
<dbReference type="PANTHER" id="PTHR11472:SF34">
    <property type="entry name" value="REGULATOR OF TELOMERE ELONGATION HELICASE 1"/>
    <property type="match status" value="1"/>
</dbReference>
<dbReference type="InterPro" id="IPR006555">
    <property type="entry name" value="ATP-dep_Helicase_C"/>
</dbReference>
<name>A0A7X6I9F1_9BACT</name>
<dbReference type="RefSeq" id="WP_168057645.1">
    <property type="nucleotide sequence ID" value="NZ_VTOW01000001.1"/>
</dbReference>
<evidence type="ECO:0000259" key="5">
    <source>
        <dbReference type="PROSITE" id="PS51193"/>
    </source>
</evidence>